<name>A0A427AJB6_ENSVE</name>
<sequence length="70" mass="7597">MLKSALVTIEEVVGVFLLARDADNKEGQQWQQREAVAARRCSGRGVVESGYDSENNSDKGGGSGVIRSWQ</sequence>
<comment type="caution">
    <text evidence="2">The sequence shown here is derived from an EMBL/GenBank/DDBJ whole genome shotgun (WGS) entry which is preliminary data.</text>
</comment>
<protein>
    <submittedName>
        <fullName evidence="2">Uncharacterized protein</fullName>
    </submittedName>
</protein>
<dbReference type="Proteomes" id="UP000287651">
    <property type="component" value="Unassembled WGS sequence"/>
</dbReference>
<gene>
    <name evidence="2" type="ORF">B296_00001833</name>
</gene>
<evidence type="ECO:0000313" key="2">
    <source>
        <dbReference type="EMBL" id="RRT76286.1"/>
    </source>
</evidence>
<reference evidence="2 3" key="1">
    <citation type="journal article" date="2014" name="Agronomy (Basel)">
        <title>A Draft Genome Sequence for Ensete ventricosum, the Drought-Tolerant Tree Against Hunger.</title>
        <authorList>
            <person name="Harrison J."/>
            <person name="Moore K.A."/>
            <person name="Paszkiewicz K."/>
            <person name="Jones T."/>
            <person name="Grant M."/>
            <person name="Ambacheew D."/>
            <person name="Muzemil S."/>
            <person name="Studholme D.J."/>
        </authorList>
    </citation>
    <scope>NUCLEOTIDE SEQUENCE [LARGE SCALE GENOMIC DNA]</scope>
</reference>
<dbReference type="AlphaFoldDB" id="A0A427AJB6"/>
<accession>A0A427AJB6</accession>
<proteinExistence type="predicted"/>
<feature type="region of interest" description="Disordered" evidence="1">
    <location>
        <begin position="45"/>
        <end position="70"/>
    </location>
</feature>
<dbReference type="EMBL" id="AMZH03002237">
    <property type="protein sequence ID" value="RRT76286.1"/>
    <property type="molecule type" value="Genomic_DNA"/>
</dbReference>
<evidence type="ECO:0000313" key="3">
    <source>
        <dbReference type="Proteomes" id="UP000287651"/>
    </source>
</evidence>
<evidence type="ECO:0000256" key="1">
    <source>
        <dbReference type="SAM" id="MobiDB-lite"/>
    </source>
</evidence>
<organism evidence="2 3">
    <name type="scientific">Ensete ventricosum</name>
    <name type="common">Abyssinian banana</name>
    <name type="synonym">Musa ensete</name>
    <dbReference type="NCBI Taxonomy" id="4639"/>
    <lineage>
        <taxon>Eukaryota</taxon>
        <taxon>Viridiplantae</taxon>
        <taxon>Streptophyta</taxon>
        <taxon>Embryophyta</taxon>
        <taxon>Tracheophyta</taxon>
        <taxon>Spermatophyta</taxon>
        <taxon>Magnoliopsida</taxon>
        <taxon>Liliopsida</taxon>
        <taxon>Zingiberales</taxon>
        <taxon>Musaceae</taxon>
        <taxon>Ensete</taxon>
    </lineage>
</organism>